<keyword evidence="2" id="KW-0472">Membrane</keyword>
<name>A0A9P5MWJ4_9AGAM</name>
<feature type="region of interest" description="Disordered" evidence="1">
    <location>
        <begin position="1"/>
        <end position="38"/>
    </location>
</feature>
<dbReference type="EMBL" id="WHVB01000008">
    <property type="protein sequence ID" value="KAF8480472.1"/>
    <property type="molecule type" value="Genomic_DNA"/>
</dbReference>
<evidence type="ECO:0000256" key="1">
    <source>
        <dbReference type="SAM" id="MobiDB-lite"/>
    </source>
</evidence>
<reference evidence="4" key="1">
    <citation type="submission" date="2019-10" db="EMBL/GenBank/DDBJ databases">
        <authorList>
            <consortium name="DOE Joint Genome Institute"/>
            <person name="Kuo A."/>
            <person name="Miyauchi S."/>
            <person name="Kiss E."/>
            <person name="Drula E."/>
            <person name="Kohler A."/>
            <person name="Sanchez-Garcia M."/>
            <person name="Andreopoulos B."/>
            <person name="Barry K.W."/>
            <person name="Bonito G."/>
            <person name="Buee M."/>
            <person name="Carver A."/>
            <person name="Chen C."/>
            <person name="Cichocki N."/>
            <person name="Clum A."/>
            <person name="Culley D."/>
            <person name="Crous P.W."/>
            <person name="Fauchery L."/>
            <person name="Girlanda M."/>
            <person name="Hayes R."/>
            <person name="Keri Z."/>
            <person name="LaButti K."/>
            <person name="Lipzen A."/>
            <person name="Lombard V."/>
            <person name="Magnuson J."/>
            <person name="Maillard F."/>
            <person name="Morin E."/>
            <person name="Murat C."/>
            <person name="Nolan M."/>
            <person name="Ohm R."/>
            <person name="Pangilinan J."/>
            <person name="Pereira M."/>
            <person name="Perotto S."/>
            <person name="Peter M."/>
            <person name="Riley R."/>
            <person name="Sitrit Y."/>
            <person name="Stielow B."/>
            <person name="Szollosi G."/>
            <person name="Zifcakova L."/>
            <person name="Stursova M."/>
            <person name="Spatafora J.W."/>
            <person name="Tedersoo L."/>
            <person name="Vaario L.-M."/>
            <person name="Yamada A."/>
            <person name="Yan M."/>
            <person name="Wang P."/>
            <person name="Xu J."/>
            <person name="Bruns T."/>
            <person name="Baldrian P."/>
            <person name="Vilgalys R."/>
            <person name="Henrissat B."/>
            <person name="Grigoriev I.V."/>
            <person name="Hibbett D."/>
            <person name="Nagy L.G."/>
            <person name="Martin F.M."/>
        </authorList>
    </citation>
    <scope>NUCLEOTIDE SEQUENCE</scope>
    <source>
        <strain evidence="4">Prilba</strain>
    </source>
</reference>
<feature type="non-terminal residue" evidence="4">
    <location>
        <position position="1"/>
    </location>
</feature>
<keyword evidence="2" id="KW-0812">Transmembrane</keyword>
<comment type="caution">
    <text evidence="4">The sequence shown here is derived from an EMBL/GenBank/DDBJ whole genome shotgun (WGS) entry which is preliminary data.</text>
</comment>
<evidence type="ECO:0000313" key="5">
    <source>
        <dbReference type="Proteomes" id="UP000759537"/>
    </source>
</evidence>
<dbReference type="OrthoDB" id="3219854at2759"/>
<sequence length="201" mass="22338">MASTTVRRDIELQEPSLGRDRGQPPATKGDENEAAGYGDSSTGIWKLYGAESEKHDKALVDGWKSNTDSMLIFTGLFSTIVASFLIETYKTLTPGSGSQTATPLAIRVNIILFLSLFFSVTSALVSTLIQQWAREYLQYSQPSAAPYKRGRVRAYLFDGLSRFQMRRLTYGVPVLLHVAVFLFFYALSEWLYSINVPVGAT</sequence>
<feature type="transmembrane region" description="Helical" evidence="2">
    <location>
        <begin position="106"/>
        <end position="129"/>
    </location>
</feature>
<evidence type="ECO:0000313" key="4">
    <source>
        <dbReference type="EMBL" id="KAF8480472.1"/>
    </source>
</evidence>
<evidence type="ECO:0000259" key="3">
    <source>
        <dbReference type="Pfam" id="PF20153"/>
    </source>
</evidence>
<accession>A0A9P5MWJ4</accession>
<organism evidence="4 5">
    <name type="scientific">Russula ochroleuca</name>
    <dbReference type="NCBI Taxonomy" id="152965"/>
    <lineage>
        <taxon>Eukaryota</taxon>
        <taxon>Fungi</taxon>
        <taxon>Dikarya</taxon>
        <taxon>Basidiomycota</taxon>
        <taxon>Agaricomycotina</taxon>
        <taxon>Agaricomycetes</taxon>
        <taxon>Russulales</taxon>
        <taxon>Russulaceae</taxon>
        <taxon>Russula</taxon>
    </lineage>
</organism>
<feature type="transmembrane region" description="Helical" evidence="2">
    <location>
        <begin position="69"/>
        <end position="86"/>
    </location>
</feature>
<proteinExistence type="predicted"/>
<dbReference type="Proteomes" id="UP000759537">
    <property type="component" value="Unassembled WGS sequence"/>
</dbReference>
<dbReference type="AlphaFoldDB" id="A0A9P5MWJ4"/>
<keyword evidence="2" id="KW-1133">Transmembrane helix</keyword>
<feature type="transmembrane region" description="Helical" evidence="2">
    <location>
        <begin position="168"/>
        <end position="187"/>
    </location>
</feature>
<dbReference type="Pfam" id="PF20153">
    <property type="entry name" value="DUF6535"/>
    <property type="match status" value="1"/>
</dbReference>
<reference evidence="4" key="2">
    <citation type="journal article" date="2020" name="Nat. Commun.">
        <title>Large-scale genome sequencing of mycorrhizal fungi provides insights into the early evolution of symbiotic traits.</title>
        <authorList>
            <person name="Miyauchi S."/>
            <person name="Kiss E."/>
            <person name="Kuo A."/>
            <person name="Drula E."/>
            <person name="Kohler A."/>
            <person name="Sanchez-Garcia M."/>
            <person name="Morin E."/>
            <person name="Andreopoulos B."/>
            <person name="Barry K.W."/>
            <person name="Bonito G."/>
            <person name="Buee M."/>
            <person name="Carver A."/>
            <person name="Chen C."/>
            <person name="Cichocki N."/>
            <person name="Clum A."/>
            <person name="Culley D."/>
            <person name="Crous P.W."/>
            <person name="Fauchery L."/>
            <person name="Girlanda M."/>
            <person name="Hayes R.D."/>
            <person name="Keri Z."/>
            <person name="LaButti K."/>
            <person name="Lipzen A."/>
            <person name="Lombard V."/>
            <person name="Magnuson J."/>
            <person name="Maillard F."/>
            <person name="Murat C."/>
            <person name="Nolan M."/>
            <person name="Ohm R.A."/>
            <person name="Pangilinan J."/>
            <person name="Pereira M.F."/>
            <person name="Perotto S."/>
            <person name="Peter M."/>
            <person name="Pfister S."/>
            <person name="Riley R."/>
            <person name="Sitrit Y."/>
            <person name="Stielow J.B."/>
            <person name="Szollosi G."/>
            <person name="Zifcakova L."/>
            <person name="Stursova M."/>
            <person name="Spatafora J.W."/>
            <person name="Tedersoo L."/>
            <person name="Vaario L.M."/>
            <person name="Yamada A."/>
            <person name="Yan M."/>
            <person name="Wang P."/>
            <person name="Xu J."/>
            <person name="Bruns T."/>
            <person name="Baldrian P."/>
            <person name="Vilgalys R."/>
            <person name="Dunand C."/>
            <person name="Henrissat B."/>
            <person name="Grigoriev I.V."/>
            <person name="Hibbett D."/>
            <person name="Nagy L.G."/>
            <person name="Martin F.M."/>
        </authorList>
    </citation>
    <scope>NUCLEOTIDE SEQUENCE</scope>
    <source>
        <strain evidence="4">Prilba</strain>
    </source>
</reference>
<feature type="compositionally biased region" description="Basic and acidic residues" evidence="1">
    <location>
        <begin position="1"/>
        <end position="22"/>
    </location>
</feature>
<evidence type="ECO:0000256" key="2">
    <source>
        <dbReference type="SAM" id="Phobius"/>
    </source>
</evidence>
<gene>
    <name evidence="4" type="ORF">DFH94DRAFT_650755</name>
</gene>
<dbReference type="InterPro" id="IPR045338">
    <property type="entry name" value="DUF6535"/>
</dbReference>
<keyword evidence="5" id="KW-1185">Reference proteome</keyword>
<protein>
    <recommendedName>
        <fullName evidence="3">DUF6535 domain-containing protein</fullName>
    </recommendedName>
</protein>
<feature type="domain" description="DUF6535" evidence="3">
    <location>
        <begin position="45"/>
        <end position="192"/>
    </location>
</feature>